<protein>
    <submittedName>
        <fullName evidence="1">Uncharacterized protein</fullName>
    </submittedName>
</protein>
<gene>
    <name evidence="1" type="ORF">NM208_g16157</name>
</gene>
<accession>A0ACC1RB02</accession>
<dbReference type="EMBL" id="JANRMS010004803">
    <property type="protein sequence ID" value="KAJ3505764.1"/>
    <property type="molecule type" value="Genomic_DNA"/>
</dbReference>
<organism evidence="1 2">
    <name type="scientific">Fusarium decemcellulare</name>
    <dbReference type="NCBI Taxonomy" id="57161"/>
    <lineage>
        <taxon>Eukaryota</taxon>
        <taxon>Fungi</taxon>
        <taxon>Dikarya</taxon>
        <taxon>Ascomycota</taxon>
        <taxon>Pezizomycotina</taxon>
        <taxon>Sordariomycetes</taxon>
        <taxon>Hypocreomycetidae</taxon>
        <taxon>Hypocreales</taxon>
        <taxon>Nectriaceae</taxon>
        <taxon>Fusarium</taxon>
        <taxon>Fusarium decemcellulare species complex</taxon>
    </lineage>
</organism>
<reference evidence="1" key="1">
    <citation type="submission" date="2022-08" db="EMBL/GenBank/DDBJ databases">
        <title>Genome Sequence of Fusarium decemcellulare.</title>
        <authorList>
            <person name="Buettner E."/>
        </authorList>
    </citation>
    <scope>NUCLEOTIDE SEQUENCE</scope>
    <source>
        <strain evidence="1">Babe19</strain>
    </source>
</reference>
<comment type="caution">
    <text evidence="1">The sequence shown here is derived from an EMBL/GenBank/DDBJ whole genome shotgun (WGS) entry which is preliminary data.</text>
</comment>
<sequence>MAIWDDLPSEVRLQILDTLGLESRRDEATRKPSILYVSVCREWQTVLEKTNFERIVLSQHRVRDFDRIVRGPRRKMVNHIWLRVELEQYHFPGEVHGDVPDRLLFFMSLDPLFKSLNTWETPRDVNSRGLTLELCAYALTDSSFMYQHHQFAHDPYTEPCHEFKYLRTDYTDPLRPWPRGHHTLPFSPDPRELYTSIQRILADGLYIGPPNYSSVSLLDAMYQLPEVRVVTTLLIRRQYCRQIRADGMRQLLSSLSGLERLIHEPWELPGRWLQFINDQCYQRMVEGSFTARLKQLTIFEDHVPQLRRATTLGLGHASSIRTHSLTLAVALTKATQHLEQASISFMIDAGAFFEPFWPGKPLTDPNLWVWANLRSLALTSQILSPNQPVERISDLLEAAGTAAEGMPSLRLMEIWNGDYDDQGCIFRYHIVDCLASITWHSTWFFEIRSEAIYCWSQAARQNVSRELVVLHELMVTDGTAFPASVLRHLKLRELVLHPVSYRQFEIEGDPTKGANTCW</sequence>
<name>A0ACC1RB02_9HYPO</name>
<keyword evidence="2" id="KW-1185">Reference proteome</keyword>
<proteinExistence type="predicted"/>
<evidence type="ECO:0000313" key="2">
    <source>
        <dbReference type="Proteomes" id="UP001148629"/>
    </source>
</evidence>
<dbReference type="Proteomes" id="UP001148629">
    <property type="component" value="Unassembled WGS sequence"/>
</dbReference>
<evidence type="ECO:0000313" key="1">
    <source>
        <dbReference type="EMBL" id="KAJ3505764.1"/>
    </source>
</evidence>